<comment type="caution">
    <text evidence="7">The sequence shown here is derived from an EMBL/GenBank/DDBJ whole genome shotgun (WGS) entry which is preliminary data.</text>
</comment>
<dbReference type="InterPro" id="IPR023346">
    <property type="entry name" value="Lysozyme-like_dom_sf"/>
</dbReference>
<feature type="region of interest" description="Disordered" evidence="5">
    <location>
        <begin position="290"/>
        <end position="309"/>
    </location>
</feature>
<dbReference type="CDD" id="cd00737">
    <property type="entry name" value="lyz_endolysin_autolysin"/>
    <property type="match status" value="1"/>
</dbReference>
<dbReference type="SUPFAM" id="SSF53955">
    <property type="entry name" value="Lysozyme-like"/>
    <property type="match status" value="1"/>
</dbReference>
<evidence type="ECO:0000256" key="4">
    <source>
        <dbReference type="RuleBase" id="RU003788"/>
    </source>
</evidence>
<evidence type="ECO:0000313" key="8">
    <source>
        <dbReference type="Proteomes" id="UP001304461"/>
    </source>
</evidence>
<dbReference type="Gene3D" id="1.10.530.40">
    <property type="match status" value="1"/>
</dbReference>
<feature type="region of interest" description="Disordered" evidence="5">
    <location>
        <begin position="91"/>
        <end position="112"/>
    </location>
</feature>
<proteinExistence type="inferred from homology"/>
<organism evidence="7 8">
    <name type="scientific">Cyanobium gracile UHCC 0139</name>
    <dbReference type="NCBI Taxonomy" id="3110308"/>
    <lineage>
        <taxon>Bacteria</taxon>
        <taxon>Bacillati</taxon>
        <taxon>Cyanobacteriota</taxon>
        <taxon>Cyanophyceae</taxon>
        <taxon>Synechococcales</taxon>
        <taxon>Prochlorococcaceae</taxon>
        <taxon>Cyanobium</taxon>
    </lineage>
</organism>
<gene>
    <name evidence="7" type="ORF">VB738_01695</name>
</gene>
<dbReference type="EC" id="3.2.1.17" evidence="4"/>
<comment type="catalytic activity">
    <reaction evidence="4">
        <text>Hydrolysis of (1-&gt;4)-beta-linkages between N-acetylmuramic acid and N-acetyl-D-glucosamine residues in a peptidoglycan and between N-acetyl-D-glucosamine residues in chitodextrins.</text>
        <dbReference type="EC" id="3.2.1.17"/>
    </reaction>
</comment>
<dbReference type="InterPro" id="IPR033907">
    <property type="entry name" value="Endolysin_autolysin"/>
</dbReference>
<evidence type="ECO:0000256" key="1">
    <source>
        <dbReference type="ARBA" id="ARBA00022529"/>
    </source>
</evidence>
<evidence type="ECO:0000256" key="3">
    <source>
        <dbReference type="ARBA" id="ARBA00023200"/>
    </source>
</evidence>
<evidence type="ECO:0000256" key="5">
    <source>
        <dbReference type="SAM" id="MobiDB-lite"/>
    </source>
</evidence>
<dbReference type="InterPro" id="IPR036365">
    <property type="entry name" value="PGBD-like_sf"/>
</dbReference>
<keyword evidence="2 4" id="KW-0081">Bacteriolytic enzyme</keyword>
<dbReference type="InterPro" id="IPR002477">
    <property type="entry name" value="Peptidoglycan-bd-like"/>
</dbReference>
<comment type="similarity">
    <text evidence="4">Belongs to the glycosyl hydrolase 24 family.</text>
</comment>
<dbReference type="InterPro" id="IPR002196">
    <property type="entry name" value="Glyco_hydro_24"/>
</dbReference>
<keyword evidence="1 4" id="KW-0929">Antimicrobial</keyword>
<reference evidence="7 8" key="1">
    <citation type="submission" date="2023-12" db="EMBL/GenBank/DDBJ databases">
        <title>Baltic Sea Cyanobacteria.</title>
        <authorList>
            <person name="Delbaje E."/>
            <person name="Fewer D.P."/>
            <person name="Shishido T.K."/>
        </authorList>
    </citation>
    <scope>NUCLEOTIDE SEQUENCE [LARGE SCALE GENOMIC DNA]</scope>
    <source>
        <strain evidence="7 8">UHCC 0139</strain>
    </source>
</reference>
<dbReference type="EMBL" id="JAYGHX010000001">
    <property type="protein sequence ID" value="MEA5389964.1"/>
    <property type="molecule type" value="Genomic_DNA"/>
</dbReference>
<dbReference type="Pfam" id="PF01471">
    <property type="entry name" value="PG_binding_1"/>
    <property type="match status" value="1"/>
</dbReference>
<dbReference type="RefSeq" id="WP_323304089.1">
    <property type="nucleotide sequence ID" value="NZ_JAYGHX010000001.1"/>
</dbReference>
<dbReference type="PANTHER" id="PTHR38107:SF3">
    <property type="entry name" value="LYSOZYME RRRD-RELATED"/>
    <property type="match status" value="1"/>
</dbReference>
<evidence type="ECO:0000313" key="7">
    <source>
        <dbReference type="EMBL" id="MEA5389964.1"/>
    </source>
</evidence>
<feature type="domain" description="Peptidoglycan binding-like" evidence="6">
    <location>
        <begin position="335"/>
        <end position="383"/>
    </location>
</feature>
<evidence type="ECO:0000259" key="6">
    <source>
        <dbReference type="Pfam" id="PF01471"/>
    </source>
</evidence>
<accession>A0ABU5RQE5</accession>
<dbReference type="InterPro" id="IPR023347">
    <property type="entry name" value="Lysozyme_dom_sf"/>
</dbReference>
<protein>
    <recommendedName>
        <fullName evidence="4">Lysozyme</fullName>
        <ecNumber evidence="4">3.2.1.17</ecNumber>
    </recommendedName>
</protein>
<evidence type="ECO:0000256" key="2">
    <source>
        <dbReference type="ARBA" id="ARBA00022638"/>
    </source>
</evidence>
<dbReference type="PANTHER" id="PTHR38107">
    <property type="match status" value="1"/>
</dbReference>
<name>A0ABU5RQE5_9CYAN</name>
<keyword evidence="3" id="KW-1035">Host cytoplasm</keyword>
<keyword evidence="8" id="KW-1185">Reference proteome</keyword>
<keyword evidence="4" id="KW-0378">Hydrolase</keyword>
<dbReference type="Proteomes" id="UP001304461">
    <property type="component" value="Unassembled WGS sequence"/>
</dbReference>
<dbReference type="Pfam" id="PF00959">
    <property type="entry name" value="Phage_lysozyme"/>
    <property type="match status" value="1"/>
</dbReference>
<sequence length="611" mass="66882">MPFITALEDAGLSPDTTAAAADSYVPAGSQLGIDWIRPDGEGILAVVRLAGPYTYPGAGAALPKGALRYLNPARFQIPDDAWWREVAAPATANPAASPSPAPASKPASGRLPPEVATLTRHYEGCRLEAYPDPRTGGEPITIGWGNTFYEDGSRVRLGDRLTQAEADALHDHIVHQHFWKRQAARIPFWAEMDDRQRAALCSFAYNLGADFYGSEGFDTISATLRDRDWAAVPAALMLYRNPRDPGVVVGLGRRRRAEGLVWMGVDPAEAIRRAEREVNSAPDARRLAETLRGVATPAPAPRGPASKSELRLQDVLRQGLVIEHGEIPDHPALATQIQQRLIALQLLEPPTGAFGPLSTAALRSFQKRMNSGEENVLGATTAKLLIETSLEELPQPALDLSAGDLAARTIQYMRRKGFQVSAGPGERNIVYVEGMNPDGTLNDDSPNQFNDLRLVIAFEEARPKILGRWEATTEPGSHYTHKPMNDRGAARIRFGQYRAWQVGVHGNSDPHEALVQAAPVTVHRDANKDFQRPGDLEDTGLFGINQHWGYDLPRNDIDTASAGCLVGRTRDGHREFMRLVKQDPRYRADSRFLFSTTVIAGDDLNRAPPLP</sequence>
<dbReference type="InterPro" id="IPR051018">
    <property type="entry name" value="Bacteriophage_GH24"/>
</dbReference>
<dbReference type="SUPFAM" id="SSF47090">
    <property type="entry name" value="PGBD-like"/>
    <property type="match status" value="1"/>
</dbReference>
<keyword evidence="4" id="KW-0326">Glycosidase</keyword>